<proteinExistence type="inferred from homology"/>
<dbReference type="GO" id="GO:0016491">
    <property type="term" value="F:oxidoreductase activity"/>
    <property type="evidence" value="ECO:0007669"/>
    <property type="project" value="UniProtKB-KW"/>
</dbReference>
<dbReference type="InterPro" id="IPR002347">
    <property type="entry name" value="SDR_fam"/>
</dbReference>
<comment type="caution">
    <text evidence="3">The sequence shown here is derived from an EMBL/GenBank/DDBJ whole genome shotgun (WGS) entry which is preliminary data.</text>
</comment>
<accession>A0A0A0BHN9</accession>
<keyword evidence="2" id="KW-0560">Oxidoreductase</keyword>
<organism evidence="3 4">
    <name type="scientific">Methylophaga thiooxydans</name>
    <dbReference type="NCBI Taxonomy" id="392484"/>
    <lineage>
        <taxon>Bacteria</taxon>
        <taxon>Pseudomonadati</taxon>
        <taxon>Pseudomonadota</taxon>
        <taxon>Gammaproteobacteria</taxon>
        <taxon>Thiotrichales</taxon>
        <taxon>Piscirickettsiaceae</taxon>
        <taxon>Methylophaga</taxon>
    </lineage>
</organism>
<evidence type="ECO:0000256" key="1">
    <source>
        <dbReference type="ARBA" id="ARBA00006484"/>
    </source>
</evidence>
<dbReference type="Proteomes" id="UP000029999">
    <property type="component" value="Unassembled WGS sequence"/>
</dbReference>
<name>A0A0A0BHN9_9GAMM</name>
<evidence type="ECO:0000313" key="4">
    <source>
        <dbReference type="Proteomes" id="UP000029999"/>
    </source>
</evidence>
<dbReference type="Gene3D" id="3.40.50.720">
    <property type="entry name" value="NAD(P)-binding Rossmann-like Domain"/>
    <property type="match status" value="1"/>
</dbReference>
<dbReference type="PANTHER" id="PTHR42901:SF1">
    <property type="entry name" value="ALCOHOL DEHYDROGENASE"/>
    <property type="match status" value="1"/>
</dbReference>
<reference evidence="3 4" key="1">
    <citation type="submission" date="2014-09" db="EMBL/GenBank/DDBJ databases">
        <authorList>
            <person name="Grob C."/>
            <person name="Taubert M."/>
            <person name="Howat A.M."/>
            <person name="Burns O.J."/>
            <person name="Dixon J.L."/>
            <person name="Chen Y."/>
            <person name="Murrell J.C."/>
        </authorList>
    </citation>
    <scope>NUCLEOTIDE SEQUENCE [LARGE SCALE GENOMIC DNA]</scope>
    <source>
        <strain evidence="3">L4</strain>
    </source>
</reference>
<dbReference type="RefSeq" id="WP_036311530.1">
    <property type="nucleotide sequence ID" value="NZ_JRQD01000001.1"/>
</dbReference>
<dbReference type="InterPro" id="IPR036291">
    <property type="entry name" value="NAD(P)-bd_dom_sf"/>
</dbReference>
<dbReference type="STRING" id="392484.LP43_0471"/>
<dbReference type="Pfam" id="PF00106">
    <property type="entry name" value="adh_short"/>
    <property type="match status" value="1"/>
</dbReference>
<sequence length="237" mass="25408">MQHPAEGGLLNDRIILITGAARGIGASVARSCAANGATVILLDKQIKLLETVYDQIEQAGNPTPAIYPLDLKGASEPDYQQLATTITDNFGRLDAVVHCAATLGQLAPVEHQDTKTWLETLHINLTAAVLLSKACLPLLKQQQSSQLIFTTDTHSHTAYWGAYGISKAAIEAFAAQLRDELEAQGRVAVHCVNPGTVKTELFARAFPATDPSALPEADDIAPQYLALLCESDHRQTS</sequence>
<dbReference type="AlphaFoldDB" id="A0A0A0BHN9"/>
<dbReference type="SUPFAM" id="SSF51735">
    <property type="entry name" value="NAD(P)-binding Rossmann-fold domains"/>
    <property type="match status" value="1"/>
</dbReference>
<evidence type="ECO:0000256" key="2">
    <source>
        <dbReference type="ARBA" id="ARBA00023002"/>
    </source>
</evidence>
<gene>
    <name evidence="3" type="ORF">LP43_0471</name>
</gene>
<dbReference type="EMBL" id="JRQD01000001">
    <property type="protein sequence ID" value="KGM08048.1"/>
    <property type="molecule type" value="Genomic_DNA"/>
</dbReference>
<dbReference type="PANTHER" id="PTHR42901">
    <property type="entry name" value="ALCOHOL DEHYDROGENASE"/>
    <property type="match status" value="1"/>
</dbReference>
<evidence type="ECO:0000313" key="3">
    <source>
        <dbReference type="EMBL" id="KGM08048.1"/>
    </source>
</evidence>
<comment type="similarity">
    <text evidence="1">Belongs to the short-chain dehydrogenases/reductases (SDR) family.</text>
</comment>
<dbReference type="PRINTS" id="PR00081">
    <property type="entry name" value="GDHRDH"/>
</dbReference>
<protein>
    <submittedName>
        <fullName evidence="3">Oxidoreductase, short-chain dehydrogenase/reductase family</fullName>
    </submittedName>
</protein>